<keyword evidence="6 9" id="KW-0472">Membrane</keyword>
<keyword evidence="4 7" id="KW-0812">Transmembrane</keyword>
<evidence type="ECO:0000256" key="4">
    <source>
        <dbReference type="ARBA" id="ARBA00022692"/>
    </source>
</evidence>
<keyword evidence="11" id="KW-1185">Reference proteome</keyword>
<evidence type="ECO:0000256" key="7">
    <source>
        <dbReference type="RuleBase" id="RU003879"/>
    </source>
</evidence>
<dbReference type="Pfam" id="PF02472">
    <property type="entry name" value="ExbD"/>
    <property type="match status" value="1"/>
</dbReference>
<proteinExistence type="inferred from homology"/>
<dbReference type="PANTHER" id="PTHR30558:SF3">
    <property type="entry name" value="BIOPOLYMER TRANSPORT PROTEIN EXBD-RELATED"/>
    <property type="match status" value="1"/>
</dbReference>
<evidence type="ECO:0000256" key="1">
    <source>
        <dbReference type="ARBA" id="ARBA00004162"/>
    </source>
</evidence>
<dbReference type="GO" id="GO:0022857">
    <property type="term" value="F:transmembrane transporter activity"/>
    <property type="evidence" value="ECO:0007669"/>
    <property type="project" value="InterPro"/>
</dbReference>
<evidence type="ECO:0000256" key="8">
    <source>
        <dbReference type="SAM" id="MobiDB-lite"/>
    </source>
</evidence>
<evidence type="ECO:0000256" key="6">
    <source>
        <dbReference type="ARBA" id="ARBA00023136"/>
    </source>
</evidence>
<organism evidence="10 11">
    <name type="scientific">Rhodopirellula europaea 6C</name>
    <dbReference type="NCBI Taxonomy" id="1263867"/>
    <lineage>
        <taxon>Bacteria</taxon>
        <taxon>Pseudomonadati</taxon>
        <taxon>Planctomycetota</taxon>
        <taxon>Planctomycetia</taxon>
        <taxon>Pirellulales</taxon>
        <taxon>Pirellulaceae</taxon>
        <taxon>Rhodopirellula</taxon>
    </lineage>
</organism>
<keyword evidence="3" id="KW-1003">Cell membrane</keyword>
<dbReference type="PATRIC" id="fig|1263867.3.peg.1158"/>
<feature type="region of interest" description="Disordered" evidence="8">
    <location>
        <begin position="1"/>
        <end position="27"/>
    </location>
</feature>
<name>M2AM19_9BACT</name>
<reference evidence="10" key="1">
    <citation type="submission" date="2012-11" db="EMBL/GenBank/DDBJ databases">
        <title>Permanent draft genomes of Rhodopirellula europaea strain SH398 and 6C.</title>
        <authorList>
            <person name="Richter M."/>
            <person name="Richter-Heitmann T."/>
            <person name="Frank C."/>
            <person name="Harder J."/>
            <person name="Glockner F.O."/>
        </authorList>
    </citation>
    <scope>NUCLEOTIDE SEQUENCE</scope>
    <source>
        <strain evidence="10">6C</strain>
    </source>
</reference>
<keyword evidence="5 9" id="KW-1133">Transmembrane helix</keyword>
<feature type="transmembrane region" description="Helical" evidence="9">
    <location>
        <begin position="30"/>
        <end position="47"/>
    </location>
</feature>
<dbReference type="GO" id="GO:0015031">
    <property type="term" value="P:protein transport"/>
    <property type="evidence" value="ECO:0007669"/>
    <property type="project" value="UniProtKB-KW"/>
</dbReference>
<dbReference type="GO" id="GO:0005886">
    <property type="term" value="C:plasma membrane"/>
    <property type="evidence" value="ECO:0007669"/>
    <property type="project" value="UniProtKB-SubCell"/>
</dbReference>
<dbReference type="Proteomes" id="UP000011529">
    <property type="component" value="Unassembled WGS sequence"/>
</dbReference>
<dbReference type="PANTHER" id="PTHR30558">
    <property type="entry name" value="EXBD MEMBRANE COMPONENT OF PMF-DRIVEN MACROMOLECULE IMPORT SYSTEM"/>
    <property type="match status" value="1"/>
</dbReference>
<dbReference type="EMBL" id="ANMO01000062">
    <property type="protein sequence ID" value="EMB18180.1"/>
    <property type="molecule type" value="Genomic_DNA"/>
</dbReference>
<sequence>MMSQGFIDDDDDDDEPAMPRKKRPEEEMDITPMIDITFLLLIFFVVASKMDPTQTGKIPEATNGLAISAKDSAVIFIEPAGGDSPAILRRYDGSEFSKDEETATSEIVEYLTGELEKSIGTNKNQVMLLGDAEVKVSEVTRVQKIVGDAFQDLEFTYIAVKEQ</sequence>
<feature type="compositionally biased region" description="Acidic residues" evidence="8">
    <location>
        <begin position="7"/>
        <end position="16"/>
    </location>
</feature>
<reference evidence="10" key="2">
    <citation type="journal article" date="2013" name="Mar. Genomics">
        <title>Expression of sulfatases in Rhodopirellula baltica and the diversity of sulfatases in the genus Rhodopirellula.</title>
        <authorList>
            <person name="Wegner C.E."/>
            <person name="Richter-Heitmann T."/>
            <person name="Klindworth A."/>
            <person name="Klockow C."/>
            <person name="Richter M."/>
            <person name="Achstetter T."/>
            <person name="Glockner F.O."/>
            <person name="Harder J."/>
        </authorList>
    </citation>
    <scope>NUCLEOTIDE SEQUENCE [LARGE SCALE GENOMIC DNA]</scope>
    <source>
        <strain evidence="10">6C</strain>
    </source>
</reference>
<protein>
    <submittedName>
        <fullName evidence="10">Biopolymer transport exbD2 protein</fullName>
    </submittedName>
</protein>
<evidence type="ECO:0000313" key="11">
    <source>
        <dbReference type="Proteomes" id="UP000011529"/>
    </source>
</evidence>
<accession>M2AM19</accession>
<evidence type="ECO:0000256" key="9">
    <source>
        <dbReference type="SAM" id="Phobius"/>
    </source>
</evidence>
<comment type="similarity">
    <text evidence="2 7">Belongs to the ExbD/TolR family.</text>
</comment>
<evidence type="ECO:0000256" key="2">
    <source>
        <dbReference type="ARBA" id="ARBA00005811"/>
    </source>
</evidence>
<evidence type="ECO:0000256" key="3">
    <source>
        <dbReference type="ARBA" id="ARBA00022475"/>
    </source>
</evidence>
<evidence type="ECO:0000313" key="10">
    <source>
        <dbReference type="EMBL" id="EMB18180.1"/>
    </source>
</evidence>
<keyword evidence="7" id="KW-0813">Transport</keyword>
<gene>
    <name evidence="10" type="ORF">RE6C_01093</name>
</gene>
<evidence type="ECO:0000256" key="5">
    <source>
        <dbReference type="ARBA" id="ARBA00022989"/>
    </source>
</evidence>
<comment type="subcellular location">
    <subcellularLocation>
        <location evidence="1">Cell membrane</location>
        <topology evidence="1">Single-pass membrane protein</topology>
    </subcellularLocation>
    <subcellularLocation>
        <location evidence="7">Cell membrane</location>
        <topology evidence="7">Single-pass type II membrane protein</topology>
    </subcellularLocation>
</comment>
<dbReference type="AlphaFoldDB" id="M2AM19"/>
<comment type="caution">
    <text evidence="10">The sequence shown here is derived from an EMBL/GenBank/DDBJ whole genome shotgun (WGS) entry which is preliminary data.</text>
</comment>
<keyword evidence="7" id="KW-0653">Protein transport</keyword>
<dbReference type="InterPro" id="IPR003400">
    <property type="entry name" value="ExbD"/>
</dbReference>